<organism evidence="5 8">
    <name type="scientific">Methylopila capsulata</name>
    <dbReference type="NCBI Taxonomy" id="61654"/>
    <lineage>
        <taxon>Bacteria</taxon>
        <taxon>Pseudomonadati</taxon>
        <taxon>Pseudomonadota</taxon>
        <taxon>Alphaproteobacteria</taxon>
        <taxon>Hyphomicrobiales</taxon>
        <taxon>Methylopilaceae</taxon>
        <taxon>Methylopila</taxon>
    </lineage>
</organism>
<evidence type="ECO:0000313" key="8">
    <source>
        <dbReference type="Proteomes" id="UP001143400"/>
    </source>
</evidence>
<dbReference type="GO" id="GO:0008483">
    <property type="term" value="F:transaminase activity"/>
    <property type="evidence" value="ECO:0007669"/>
    <property type="project" value="UniProtKB-KW"/>
</dbReference>
<dbReference type="AlphaFoldDB" id="A0A9W6IS70"/>
<keyword evidence="7" id="KW-1185">Reference proteome</keyword>
<keyword evidence="3 4" id="KW-0663">Pyridoxal phosphate</keyword>
<evidence type="ECO:0000313" key="6">
    <source>
        <dbReference type="EMBL" id="MBM7849932.1"/>
    </source>
</evidence>
<dbReference type="Gene3D" id="3.40.640.10">
    <property type="entry name" value="Type I PLP-dependent aspartate aminotransferase-like (Major domain)"/>
    <property type="match status" value="1"/>
</dbReference>
<gene>
    <name evidence="5" type="ORF">GCM10008170_12420</name>
    <name evidence="6" type="ORF">JOD31_000144</name>
</gene>
<dbReference type="InterPro" id="IPR015422">
    <property type="entry name" value="PyrdxlP-dep_Trfase_small"/>
</dbReference>
<evidence type="ECO:0000256" key="3">
    <source>
        <dbReference type="PIRSR" id="PIRSR000390-2"/>
    </source>
</evidence>
<dbReference type="Pfam" id="PF01041">
    <property type="entry name" value="DegT_DnrJ_EryC1"/>
    <property type="match status" value="1"/>
</dbReference>
<dbReference type="PANTHER" id="PTHR30244:SF34">
    <property type="entry name" value="DTDP-4-AMINO-4,6-DIDEOXYGALACTOSE TRANSAMINASE"/>
    <property type="match status" value="1"/>
</dbReference>
<dbReference type="InterPro" id="IPR015421">
    <property type="entry name" value="PyrdxlP-dep_Trfase_major"/>
</dbReference>
<comment type="similarity">
    <text evidence="1 4">Belongs to the DegT/DnrJ/EryC1 family.</text>
</comment>
<dbReference type="GO" id="GO:0000271">
    <property type="term" value="P:polysaccharide biosynthetic process"/>
    <property type="evidence" value="ECO:0007669"/>
    <property type="project" value="TreeGrafter"/>
</dbReference>
<dbReference type="CDD" id="cd00616">
    <property type="entry name" value="AHBA_syn"/>
    <property type="match status" value="1"/>
</dbReference>
<dbReference type="Proteomes" id="UP000758856">
    <property type="component" value="Unassembled WGS sequence"/>
</dbReference>
<feature type="modified residue" description="N6-(pyridoxal phosphate)lysine" evidence="3">
    <location>
        <position position="185"/>
    </location>
</feature>
<evidence type="ECO:0000256" key="4">
    <source>
        <dbReference type="RuleBase" id="RU004508"/>
    </source>
</evidence>
<name>A0A9W6IS70_9HYPH</name>
<keyword evidence="5" id="KW-0032">Aminotransferase</keyword>
<dbReference type="InterPro" id="IPR015424">
    <property type="entry name" value="PyrdxlP-dep_Trfase"/>
</dbReference>
<dbReference type="RefSeq" id="WP_204948411.1">
    <property type="nucleotide sequence ID" value="NZ_BSFF01000002.1"/>
</dbReference>
<sequence length="399" mass="43635">MIPITRPVLGGAETIAATRVIRSGWITQGPEVAAFEAEFAARVGAAHACAVANCTVALQLALIVVGVGPGDEVILPSHTYIACANAVRHCGATPVFVDVEPGGFNIDPEAIAEAITSRTRAIMCVHQIGMPCDLARILPIARAMGVPVIEDAACAIGSRIEVQGRWEEIGKPHGDIACFSFHPRKILTVGDGGMITTSNPEWDHRLRLLRQHGMSVPDTVRHASPRPIVESYPIVGYNYRLTDIQAAIGRAQLNRLDDIVASRRSLAARYRVLLRDIAVECPEEPAWARSNWQSYCVRLPRDVSAYEVMAQMLVDGVATRRGVMCIHQEAAYADAPTPHRLFFSERAREECILLPLFPRMSERMQRRVALTLDAAIAKTRRSIAMPFVVPPATQRGLAF</sequence>
<reference evidence="6 7" key="2">
    <citation type="submission" date="2021-01" db="EMBL/GenBank/DDBJ databases">
        <title>Genomic Encyclopedia of Type Strains, Phase IV (KMG-IV): sequencing the most valuable type-strain genomes for metagenomic binning, comparative biology and taxonomic classification.</title>
        <authorList>
            <person name="Goeker M."/>
        </authorList>
    </citation>
    <scope>NUCLEOTIDE SEQUENCE [LARGE SCALE GENOMIC DNA]</scope>
    <source>
        <strain evidence="6 7">DSM 6130</strain>
    </source>
</reference>
<proteinExistence type="inferred from homology"/>
<evidence type="ECO:0000256" key="2">
    <source>
        <dbReference type="PIRSR" id="PIRSR000390-1"/>
    </source>
</evidence>
<reference evidence="5" key="3">
    <citation type="submission" date="2023-01" db="EMBL/GenBank/DDBJ databases">
        <authorList>
            <person name="Sun Q."/>
            <person name="Evtushenko L."/>
        </authorList>
    </citation>
    <scope>NUCLEOTIDE SEQUENCE</scope>
    <source>
        <strain evidence="5">VKM B-1606</strain>
    </source>
</reference>
<dbReference type="SUPFAM" id="SSF53383">
    <property type="entry name" value="PLP-dependent transferases"/>
    <property type="match status" value="1"/>
</dbReference>
<evidence type="ECO:0000256" key="1">
    <source>
        <dbReference type="ARBA" id="ARBA00037999"/>
    </source>
</evidence>
<keyword evidence="5" id="KW-0808">Transferase</keyword>
<comment type="caution">
    <text evidence="5">The sequence shown here is derived from an EMBL/GenBank/DDBJ whole genome shotgun (WGS) entry which is preliminary data.</text>
</comment>
<reference evidence="5" key="1">
    <citation type="journal article" date="2014" name="Int. J. Syst. Evol. Microbiol.">
        <title>Complete genome sequence of Corynebacterium casei LMG S-19264T (=DSM 44701T), isolated from a smear-ripened cheese.</title>
        <authorList>
            <consortium name="US DOE Joint Genome Institute (JGI-PGF)"/>
            <person name="Walter F."/>
            <person name="Albersmeier A."/>
            <person name="Kalinowski J."/>
            <person name="Ruckert C."/>
        </authorList>
    </citation>
    <scope>NUCLEOTIDE SEQUENCE</scope>
    <source>
        <strain evidence="5">VKM B-1606</strain>
    </source>
</reference>
<dbReference type="PANTHER" id="PTHR30244">
    <property type="entry name" value="TRANSAMINASE"/>
    <property type="match status" value="1"/>
</dbReference>
<dbReference type="InterPro" id="IPR000653">
    <property type="entry name" value="DegT/StrS_aminotransferase"/>
</dbReference>
<dbReference type="Proteomes" id="UP001143400">
    <property type="component" value="Unassembled WGS sequence"/>
</dbReference>
<dbReference type="PIRSF" id="PIRSF000390">
    <property type="entry name" value="PLP_StrS"/>
    <property type="match status" value="1"/>
</dbReference>
<dbReference type="Gene3D" id="3.90.1150.10">
    <property type="entry name" value="Aspartate Aminotransferase, domain 1"/>
    <property type="match status" value="1"/>
</dbReference>
<dbReference type="GO" id="GO:0030170">
    <property type="term" value="F:pyridoxal phosphate binding"/>
    <property type="evidence" value="ECO:0007669"/>
    <property type="project" value="TreeGrafter"/>
</dbReference>
<accession>A0A9W6IS70</accession>
<dbReference type="EMBL" id="BSFF01000002">
    <property type="protein sequence ID" value="GLK55223.1"/>
    <property type="molecule type" value="Genomic_DNA"/>
</dbReference>
<evidence type="ECO:0000313" key="7">
    <source>
        <dbReference type="Proteomes" id="UP000758856"/>
    </source>
</evidence>
<protein>
    <submittedName>
        <fullName evidence="5">Aminotransferase DegT</fullName>
    </submittedName>
    <submittedName>
        <fullName evidence="6">dTDP-4-amino-4,6-dideoxygalactose transaminase</fullName>
    </submittedName>
</protein>
<evidence type="ECO:0000313" key="5">
    <source>
        <dbReference type="EMBL" id="GLK55223.1"/>
    </source>
</evidence>
<dbReference type="EMBL" id="JAFBCY010000001">
    <property type="protein sequence ID" value="MBM7849932.1"/>
    <property type="molecule type" value="Genomic_DNA"/>
</dbReference>
<feature type="active site" description="Proton acceptor" evidence="2">
    <location>
        <position position="185"/>
    </location>
</feature>